<keyword evidence="1" id="KW-1133">Transmembrane helix</keyword>
<reference evidence="2 3" key="1">
    <citation type="journal article" date="2015" name="Genome Biol.">
        <title>Comparative genomics of Steinernema reveals deeply conserved gene regulatory networks.</title>
        <authorList>
            <person name="Dillman A.R."/>
            <person name="Macchietto M."/>
            <person name="Porter C.F."/>
            <person name="Rogers A."/>
            <person name="Williams B."/>
            <person name="Antoshechkin I."/>
            <person name="Lee M.M."/>
            <person name="Goodwin Z."/>
            <person name="Lu X."/>
            <person name="Lewis E.E."/>
            <person name="Goodrich-Blair H."/>
            <person name="Stock S.P."/>
            <person name="Adams B.J."/>
            <person name="Sternberg P.W."/>
            <person name="Mortazavi A."/>
        </authorList>
    </citation>
    <scope>NUCLEOTIDE SEQUENCE [LARGE SCALE GENOMIC DNA]</scope>
    <source>
        <strain evidence="2 3">ALL</strain>
    </source>
</reference>
<evidence type="ECO:0000313" key="3">
    <source>
        <dbReference type="Proteomes" id="UP000298663"/>
    </source>
</evidence>
<evidence type="ECO:0000313" key="2">
    <source>
        <dbReference type="EMBL" id="TKR66909.1"/>
    </source>
</evidence>
<dbReference type="Proteomes" id="UP000298663">
    <property type="component" value="Unassembled WGS sequence"/>
</dbReference>
<proteinExistence type="predicted"/>
<dbReference type="OrthoDB" id="1394818at2759"/>
<name>A0A4U5MCR5_STECR</name>
<dbReference type="EMBL" id="AZBU02000008">
    <property type="protein sequence ID" value="TKR66909.1"/>
    <property type="molecule type" value="Genomic_DNA"/>
</dbReference>
<protein>
    <submittedName>
        <fullName evidence="2">Uncharacterized protein</fullName>
    </submittedName>
</protein>
<accession>A0A4U5MCR5</accession>
<keyword evidence="1" id="KW-0472">Membrane</keyword>
<dbReference type="AlphaFoldDB" id="A0A4U5MCR5"/>
<reference evidence="2 3" key="2">
    <citation type="journal article" date="2019" name="G3 (Bethesda)">
        <title>Hybrid Assembly of the Genome of the Entomopathogenic Nematode Steinernema carpocapsae Identifies the X-Chromosome.</title>
        <authorList>
            <person name="Serra L."/>
            <person name="Macchietto M."/>
            <person name="Macias-Munoz A."/>
            <person name="McGill C.J."/>
            <person name="Rodriguez I.M."/>
            <person name="Rodriguez B."/>
            <person name="Murad R."/>
            <person name="Mortazavi A."/>
        </authorList>
    </citation>
    <scope>NUCLEOTIDE SEQUENCE [LARGE SCALE GENOMIC DNA]</scope>
    <source>
        <strain evidence="2 3">ALL</strain>
    </source>
</reference>
<gene>
    <name evidence="2" type="ORF">L596_023136</name>
</gene>
<comment type="caution">
    <text evidence="2">The sequence shown here is derived from an EMBL/GenBank/DDBJ whole genome shotgun (WGS) entry which is preliminary data.</text>
</comment>
<sequence length="195" mass="21828">MGLLSFFFKTGLLVVSLFTGMAVYTLQANCRGEKLFLPGTKGFCKDMTTLYKDRVIPDTLRKNTDAAFQQVFMLYAKEASAKYKTISASPYMKTAESYAQVAHTHAVDGFLKVQRHASGAWKNVDAWYKKDGQKIFGGFVENVKIGSRMAIEMGRDIGITAWNHTVAAAHWTYDAAIILVNDPDKFVQKVRSLYS</sequence>
<feature type="transmembrane region" description="Helical" evidence="1">
    <location>
        <begin position="6"/>
        <end position="26"/>
    </location>
</feature>
<keyword evidence="3" id="KW-1185">Reference proteome</keyword>
<organism evidence="2 3">
    <name type="scientific">Steinernema carpocapsae</name>
    <name type="common">Entomopathogenic nematode</name>
    <dbReference type="NCBI Taxonomy" id="34508"/>
    <lineage>
        <taxon>Eukaryota</taxon>
        <taxon>Metazoa</taxon>
        <taxon>Ecdysozoa</taxon>
        <taxon>Nematoda</taxon>
        <taxon>Chromadorea</taxon>
        <taxon>Rhabditida</taxon>
        <taxon>Tylenchina</taxon>
        <taxon>Panagrolaimomorpha</taxon>
        <taxon>Strongyloidoidea</taxon>
        <taxon>Steinernematidae</taxon>
        <taxon>Steinernema</taxon>
    </lineage>
</organism>
<keyword evidence="1" id="KW-0812">Transmembrane</keyword>
<dbReference type="STRING" id="34508.A0A4U5MCR5"/>
<evidence type="ECO:0000256" key="1">
    <source>
        <dbReference type="SAM" id="Phobius"/>
    </source>
</evidence>